<evidence type="ECO:0000313" key="2">
    <source>
        <dbReference type="EMBL" id="KAK6930945.1"/>
    </source>
</evidence>
<comment type="caution">
    <text evidence="2">The sequence shown here is derived from an EMBL/GenBank/DDBJ whole genome shotgun (WGS) entry which is preliminary data.</text>
</comment>
<dbReference type="AlphaFoldDB" id="A0AAN8ZDJ6"/>
<dbReference type="PANTHER" id="PTHR22835:SF117">
    <property type="entry name" value="GDSL-LIKE LIPASE_ACYLHYDROLASE"/>
    <property type="match status" value="1"/>
</dbReference>
<name>A0AAN8ZDJ6_9MAGN</name>
<protein>
    <submittedName>
        <fullName evidence="2">GDSL lipase/esterase</fullName>
    </submittedName>
</protein>
<evidence type="ECO:0000313" key="3">
    <source>
        <dbReference type="Proteomes" id="UP001370490"/>
    </source>
</evidence>
<dbReference type="Proteomes" id="UP001370490">
    <property type="component" value="Unassembled WGS sequence"/>
</dbReference>
<sequence length="199" mass="22220">MFNFGDSNSETGGLAAAFEQAPWPNGETYFHYPAGRRCDGHLIIQSIAGSLGFWTQWVQISAMEPILPRLAQPSDLKTQSSHQLESAHSRLMSDSNNSQIFTQDHEGRILDKYGCATPFNKVAQYFNLGLKEAVVELKELPLAAITYIDIFTLKYPIITQAHKFGFEQPLGACCGHGDKYNFNNLRGCGAKLSKWQRES</sequence>
<dbReference type="EMBL" id="JBAMMX010000011">
    <property type="protein sequence ID" value="KAK6930945.1"/>
    <property type="molecule type" value="Genomic_DNA"/>
</dbReference>
<dbReference type="PANTHER" id="PTHR22835">
    <property type="entry name" value="ZINC FINGER FYVE DOMAIN CONTAINING PROTEIN"/>
    <property type="match status" value="1"/>
</dbReference>
<keyword evidence="3" id="KW-1185">Reference proteome</keyword>
<accession>A0AAN8ZDJ6</accession>
<gene>
    <name evidence="2" type="ORF">RJ641_002738</name>
</gene>
<evidence type="ECO:0000256" key="1">
    <source>
        <dbReference type="ARBA" id="ARBA00008668"/>
    </source>
</evidence>
<comment type="similarity">
    <text evidence="1">Belongs to the 'GDSL' lipolytic enzyme family.</text>
</comment>
<dbReference type="Gene3D" id="3.40.50.1110">
    <property type="entry name" value="SGNH hydrolase"/>
    <property type="match status" value="2"/>
</dbReference>
<proteinExistence type="inferred from homology"/>
<dbReference type="InterPro" id="IPR036514">
    <property type="entry name" value="SGNH_hydro_sf"/>
</dbReference>
<reference evidence="2 3" key="1">
    <citation type="submission" date="2023-12" db="EMBL/GenBank/DDBJ databases">
        <title>A high-quality genome assembly for Dillenia turbinata (Dilleniales).</title>
        <authorList>
            <person name="Chanderbali A."/>
        </authorList>
    </citation>
    <scope>NUCLEOTIDE SEQUENCE [LARGE SCALE GENOMIC DNA]</scope>
    <source>
        <strain evidence="2">LSX21</strain>
        <tissue evidence="2">Leaf</tissue>
    </source>
</reference>
<organism evidence="2 3">
    <name type="scientific">Dillenia turbinata</name>
    <dbReference type="NCBI Taxonomy" id="194707"/>
    <lineage>
        <taxon>Eukaryota</taxon>
        <taxon>Viridiplantae</taxon>
        <taxon>Streptophyta</taxon>
        <taxon>Embryophyta</taxon>
        <taxon>Tracheophyta</taxon>
        <taxon>Spermatophyta</taxon>
        <taxon>Magnoliopsida</taxon>
        <taxon>eudicotyledons</taxon>
        <taxon>Gunneridae</taxon>
        <taxon>Pentapetalae</taxon>
        <taxon>Dilleniales</taxon>
        <taxon>Dilleniaceae</taxon>
        <taxon>Dillenia</taxon>
    </lineage>
</organism>